<feature type="region of interest" description="Disordered" evidence="1">
    <location>
        <begin position="68"/>
        <end position="90"/>
    </location>
</feature>
<evidence type="ECO:0000256" key="1">
    <source>
        <dbReference type="SAM" id="MobiDB-lite"/>
    </source>
</evidence>
<dbReference type="AlphaFoldDB" id="A0A9N9I3L7"/>
<dbReference type="EMBL" id="CAJVPY010010350">
    <property type="protein sequence ID" value="CAG8717989.1"/>
    <property type="molecule type" value="Genomic_DNA"/>
</dbReference>
<evidence type="ECO:0000313" key="2">
    <source>
        <dbReference type="EMBL" id="CAG8717989.1"/>
    </source>
</evidence>
<accession>A0A9N9I3L7</accession>
<organism evidence="2 3">
    <name type="scientific">Dentiscutata erythropus</name>
    <dbReference type="NCBI Taxonomy" id="1348616"/>
    <lineage>
        <taxon>Eukaryota</taxon>
        <taxon>Fungi</taxon>
        <taxon>Fungi incertae sedis</taxon>
        <taxon>Mucoromycota</taxon>
        <taxon>Glomeromycotina</taxon>
        <taxon>Glomeromycetes</taxon>
        <taxon>Diversisporales</taxon>
        <taxon>Gigasporaceae</taxon>
        <taxon>Dentiscutata</taxon>
    </lineage>
</organism>
<name>A0A9N9I3L7_9GLOM</name>
<sequence length="90" mass="10381">MSTELVKFTQRYLDAIPKGLKENQLLDPETEIKVNKILNTKKADKRKIEKLFPLKNITNEQKEVIVASPSKKRKTNNSVSSAGLREELWK</sequence>
<proteinExistence type="predicted"/>
<dbReference type="Proteomes" id="UP000789405">
    <property type="component" value="Unassembled WGS sequence"/>
</dbReference>
<comment type="caution">
    <text evidence="2">The sequence shown here is derived from an EMBL/GenBank/DDBJ whole genome shotgun (WGS) entry which is preliminary data.</text>
</comment>
<evidence type="ECO:0000313" key="3">
    <source>
        <dbReference type="Proteomes" id="UP000789405"/>
    </source>
</evidence>
<reference evidence="2" key="1">
    <citation type="submission" date="2021-06" db="EMBL/GenBank/DDBJ databases">
        <authorList>
            <person name="Kallberg Y."/>
            <person name="Tangrot J."/>
            <person name="Rosling A."/>
        </authorList>
    </citation>
    <scope>NUCLEOTIDE SEQUENCE</scope>
    <source>
        <strain evidence="2">MA453B</strain>
    </source>
</reference>
<gene>
    <name evidence="2" type="ORF">DERYTH_LOCUS14092</name>
</gene>
<keyword evidence="3" id="KW-1185">Reference proteome</keyword>
<protein>
    <submittedName>
        <fullName evidence="2">3632_t:CDS:1</fullName>
    </submittedName>
</protein>